<sequence>MACAVVTAVTATVLVRAESAERAERRAEVLSANRARAEKACAGLLPVGHLAEFLPDDSAVRTAQYGTLLDPGQESRALVDCRLGWNDGEQVQVRVAPWSPRDEEPDGEYPEPFPYRLPDGFSGGMSEGGWDAVLRIACPKAPPGRFRLGTDLKVSVGMPVDEEDDGLPVADWAVRIADWVSERRGCGTEPLGRLERAPRAGGEETEPEDPATPRPRGTGLCAWLDPEAMGHPRRTEDEVGKWDVSGDAAFDTARGECRAVFDGHRRPKEIKGISAISASGVTARWFYQGGELHQYGDEPRSGGPELENDPEDWVPASRGEFAPAPLRGALPSLALWAESVCDGGQTFHRVAITPELGYLLEEVRGDEPEYGSGTKLDRKAREELSREVRAVLDRYLKASGGWPARAGCRNTTILGEVEEWRIAVGG</sequence>
<feature type="compositionally biased region" description="Basic and acidic residues" evidence="1">
    <location>
        <begin position="187"/>
        <end position="202"/>
    </location>
</feature>
<evidence type="ECO:0000313" key="2">
    <source>
        <dbReference type="EMBL" id="GAA2386687.1"/>
    </source>
</evidence>
<dbReference type="Proteomes" id="UP001500058">
    <property type="component" value="Unassembled WGS sequence"/>
</dbReference>
<dbReference type="EMBL" id="BAAATJ010000002">
    <property type="protein sequence ID" value="GAA2386687.1"/>
    <property type="molecule type" value="Genomic_DNA"/>
</dbReference>
<name>A0ABP5UT14_9ACTN</name>
<comment type="caution">
    <text evidence="2">The sequence shown here is derived from an EMBL/GenBank/DDBJ whole genome shotgun (WGS) entry which is preliminary data.</text>
</comment>
<accession>A0ABP5UT14</accession>
<organism evidence="2 3">
    <name type="scientific">Streptomyces glaucosporus</name>
    <dbReference type="NCBI Taxonomy" id="284044"/>
    <lineage>
        <taxon>Bacteria</taxon>
        <taxon>Bacillati</taxon>
        <taxon>Actinomycetota</taxon>
        <taxon>Actinomycetes</taxon>
        <taxon>Kitasatosporales</taxon>
        <taxon>Streptomycetaceae</taxon>
        <taxon>Streptomyces</taxon>
    </lineage>
</organism>
<feature type="region of interest" description="Disordered" evidence="1">
    <location>
        <begin position="187"/>
        <end position="218"/>
    </location>
</feature>
<keyword evidence="3" id="KW-1185">Reference proteome</keyword>
<protein>
    <recommendedName>
        <fullName evidence="4">Secreted protein</fullName>
    </recommendedName>
</protein>
<proteinExistence type="predicted"/>
<gene>
    <name evidence="2" type="ORF">GCM10010420_06870</name>
</gene>
<reference evidence="3" key="1">
    <citation type="journal article" date="2019" name="Int. J. Syst. Evol. Microbiol.">
        <title>The Global Catalogue of Microorganisms (GCM) 10K type strain sequencing project: providing services to taxonomists for standard genome sequencing and annotation.</title>
        <authorList>
            <consortium name="The Broad Institute Genomics Platform"/>
            <consortium name="The Broad Institute Genome Sequencing Center for Infectious Disease"/>
            <person name="Wu L."/>
            <person name="Ma J."/>
        </authorList>
    </citation>
    <scope>NUCLEOTIDE SEQUENCE [LARGE SCALE GENOMIC DNA]</scope>
    <source>
        <strain evidence="3">JCM 6921</strain>
    </source>
</reference>
<evidence type="ECO:0000256" key="1">
    <source>
        <dbReference type="SAM" id="MobiDB-lite"/>
    </source>
</evidence>
<evidence type="ECO:0000313" key="3">
    <source>
        <dbReference type="Proteomes" id="UP001500058"/>
    </source>
</evidence>
<evidence type="ECO:0008006" key="4">
    <source>
        <dbReference type="Google" id="ProtNLM"/>
    </source>
</evidence>